<accession>A0A9D5D4S9</accession>
<dbReference type="PROSITE" id="PS51375">
    <property type="entry name" value="PPR"/>
    <property type="match status" value="3"/>
</dbReference>
<dbReference type="Pfam" id="PF13041">
    <property type="entry name" value="PPR_2"/>
    <property type="match status" value="2"/>
</dbReference>
<organism evidence="3 4">
    <name type="scientific">Dioscorea zingiberensis</name>
    <dbReference type="NCBI Taxonomy" id="325984"/>
    <lineage>
        <taxon>Eukaryota</taxon>
        <taxon>Viridiplantae</taxon>
        <taxon>Streptophyta</taxon>
        <taxon>Embryophyta</taxon>
        <taxon>Tracheophyta</taxon>
        <taxon>Spermatophyta</taxon>
        <taxon>Magnoliopsida</taxon>
        <taxon>Liliopsida</taxon>
        <taxon>Dioscoreales</taxon>
        <taxon>Dioscoreaceae</taxon>
        <taxon>Dioscorea</taxon>
    </lineage>
</organism>
<reference evidence="3" key="2">
    <citation type="journal article" date="2022" name="Hortic Res">
        <title>The genome of Dioscorea zingiberensis sheds light on the biosynthesis, origin and evolution of the medicinally important diosgenin saponins.</title>
        <authorList>
            <person name="Li Y."/>
            <person name="Tan C."/>
            <person name="Li Z."/>
            <person name="Guo J."/>
            <person name="Li S."/>
            <person name="Chen X."/>
            <person name="Wang C."/>
            <person name="Dai X."/>
            <person name="Yang H."/>
            <person name="Song W."/>
            <person name="Hou L."/>
            <person name="Xu J."/>
            <person name="Tong Z."/>
            <person name="Xu A."/>
            <person name="Yuan X."/>
            <person name="Wang W."/>
            <person name="Yang Q."/>
            <person name="Chen L."/>
            <person name="Sun Z."/>
            <person name="Wang K."/>
            <person name="Pan B."/>
            <person name="Chen J."/>
            <person name="Bao Y."/>
            <person name="Liu F."/>
            <person name="Qi X."/>
            <person name="Gang D.R."/>
            <person name="Wen J."/>
            <person name="Li J."/>
        </authorList>
    </citation>
    <scope>NUCLEOTIDE SEQUENCE</scope>
    <source>
        <strain evidence="3">Dzin_1.0</strain>
    </source>
</reference>
<dbReference type="GO" id="GO:0009451">
    <property type="term" value="P:RNA modification"/>
    <property type="evidence" value="ECO:0007669"/>
    <property type="project" value="InterPro"/>
</dbReference>
<dbReference type="InterPro" id="IPR046960">
    <property type="entry name" value="PPR_At4g14850-like_plant"/>
</dbReference>
<reference evidence="3" key="1">
    <citation type="submission" date="2021-03" db="EMBL/GenBank/DDBJ databases">
        <authorList>
            <person name="Li Z."/>
            <person name="Yang C."/>
        </authorList>
    </citation>
    <scope>NUCLEOTIDE SEQUENCE</scope>
    <source>
        <strain evidence="3">Dzin_1.0</strain>
        <tissue evidence="3">Leaf</tissue>
    </source>
</reference>
<feature type="repeat" description="PPR" evidence="2">
    <location>
        <begin position="181"/>
        <end position="215"/>
    </location>
</feature>
<feature type="repeat" description="PPR" evidence="2">
    <location>
        <begin position="282"/>
        <end position="316"/>
    </location>
</feature>
<keyword evidence="1" id="KW-0677">Repeat</keyword>
<proteinExistence type="predicted"/>
<dbReference type="FunFam" id="1.25.40.10:FF:000242">
    <property type="entry name" value="Pentatricopeptide repeat-containing protein"/>
    <property type="match status" value="1"/>
</dbReference>
<evidence type="ECO:0000313" key="3">
    <source>
        <dbReference type="EMBL" id="KAJ0985371.1"/>
    </source>
</evidence>
<dbReference type="Proteomes" id="UP001085076">
    <property type="component" value="Miscellaneous, Linkage group lg01"/>
</dbReference>
<dbReference type="EMBL" id="JAGGNH010000001">
    <property type="protein sequence ID" value="KAJ0985371.1"/>
    <property type="molecule type" value="Genomic_DNA"/>
</dbReference>
<protein>
    <recommendedName>
        <fullName evidence="5">Pentatricopeptide repeat-containing protein</fullName>
    </recommendedName>
</protein>
<feature type="repeat" description="PPR" evidence="2">
    <location>
        <begin position="386"/>
        <end position="420"/>
    </location>
</feature>
<dbReference type="PANTHER" id="PTHR47926">
    <property type="entry name" value="PENTATRICOPEPTIDE REPEAT-CONTAINING PROTEIN"/>
    <property type="match status" value="1"/>
</dbReference>
<evidence type="ECO:0000256" key="1">
    <source>
        <dbReference type="ARBA" id="ARBA00022737"/>
    </source>
</evidence>
<keyword evidence="4" id="KW-1185">Reference proteome</keyword>
<dbReference type="AlphaFoldDB" id="A0A9D5D4S9"/>
<dbReference type="Pfam" id="PF01535">
    <property type="entry name" value="PPR"/>
    <property type="match status" value="3"/>
</dbReference>
<dbReference type="FunFam" id="1.25.40.10:FF:000627">
    <property type="entry name" value="Pentatricopeptide repeat-containing protein"/>
    <property type="match status" value="1"/>
</dbReference>
<dbReference type="PANTHER" id="PTHR47926:SF498">
    <property type="entry name" value="PENTATRICOPEPTIDE REPEAT-CONTAINING PROTEIN"/>
    <property type="match status" value="1"/>
</dbReference>
<dbReference type="Gene3D" id="1.25.40.10">
    <property type="entry name" value="Tetratricopeptide repeat domain"/>
    <property type="match status" value="4"/>
</dbReference>
<comment type="caution">
    <text evidence="3">The sequence shown here is derived from an EMBL/GenBank/DDBJ whole genome shotgun (WGS) entry which is preliminary data.</text>
</comment>
<dbReference type="GO" id="GO:0003723">
    <property type="term" value="F:RNA binding"/>
    <property type="evidence" value="ECO:0007669"/>
    <property type="project" value="InterPro"/>
</dbReference>
<dbReference type="InterPro" id="IPR011990">
    <property type="entry name" value="TPR-like_helical_dom_sf"/>
</dbReference>
<name>A0A9D5D4S9_9LILI</name>
<dbReference type="FunFam" id="1.25.40.10:FF:000344">
    <property type="entry name" value="Pentatricopeptide repeat-containing protein"/>
    <property type="match status" value="1"/>
</dbReference>
<dbReference type="OrthoDB" id="631241at2759"/>
<evidence type="ECO:0008006" key="5">
    <source>
        <dbReference type="Google" id="ProtNLM"/>
    </source>
</evidence>
<dbReference type="InterPro" id="IPR002885">
    <property type="entry name" value="PPR_rpt"/>
</dbReference>
<evidence type="ECO:0000313" key="4">
    <source>
        <dbReference type="Proteomes" id="UP001085076"/>
    </source>
</evidence>
<evidence type="ECO:0000256" key="2">
    <source>
        <dbReference type="PROSITE-ProRule" id="PRU00708"/>
    </source>
</evidence>
<sequence length="545" mass="59207">MKKILSHFSTLKTLDLHALIAQLQRCSLSGALRIHARLTVSGLHSSPFAVSALISLYSRHSLPSLSLSVFLFSPHYPPSLFVHNSLIAALSSNSLPSLALHYFRCLRSHPDLRPDRFSFPCAIRSCSDLGDTDELRTMHAILVKSCLESDVFISSALIHAFLKFGIVNEAEKVFDELPDKDVVLWNAMVTGFAQLGDFARALEIFDRMGREGIEPSRFTVTGVLSVFTATGDLFHGRMIHGFVLKVGYDDGISVCNALIDFYGKCEEAEDAAKVFELMPDRDIFSWNSMISACENSGDHAGSLRLFALMRWNGIWPDAVSIATVLPACSHVAALSHGREIHALMIASGMRIAGEAIFVDNALMDMYGKSGALDDARKVFDGMPRRDTASWNILIAAHAAHGLGLEALNLFDRMCESGVAPDEVTFVGVLTACSYAGLVGKGKEMLERMRGEFGVEPEAEHYVCAVDMLGRAGRLEEAREVAERAEGRGGEAAAWRAYLWACGEEAGRAEEAAEKVVGREPGGSGGWVLLQRCTSGRRCRGGGGSA</sequence>
<gene>
    <name evidence="3" type="ORF">J5N97_003727</name>
</gene>
<dbReference type="NCBIfam" id="TIGR00756">
    <property type="entry name" value="PPR"/>
    <property type="match status" value="3"/>
</dbReference>